<dbReference type="Pfam" id="PF00067">
    <property type="entry name" value="p450"/>
    <property type="match status" value="1"/>
</dbReference>
<gene>
    <name evidence="3" type="ORF">BU23DRAFT_589065</name>
</gene>
<evidence type="ECO:0000256" key="2">
    <source>
        <dbReference type="SAM" id="Phobius"/>
    </source>
</evidence>
<dbReference type="GO" id="GO:0004497">
    <property type="term" value="F:monooxygenase activity"/>
    <property type="evidence" value="ECO:0007669"/>
    <property type="project" value="InterPro"/>
</dbReference>
<evidence type="ECO:0000313" key="3">
    <source>
        <dbReference type="EMBL" id="KAF1974296.1"/>
    </source>
</evidence>
<dbReference type="Proteomes" id="UP000800036">
    <property type="component" value="Unassembled WGS sequence"/>
</dbReference>
<keyword evidence="2" id="KW-1133">Transmembrane helix</keyword>
<proteinExistence type="predicted"/>
<dbReference type="InterPro" id="IPR036396">
    <property type="entry name" value="Cyt_P450_sf"/>
</dbReference>
<feature type="transmembrane region" description="Helical" evidence="2">
    <location>
        <begin position="6"/>
        <end position="24"/>
    </location>
</feature>
<feature type="binding site" description="axial binding residue" evidence="1">
    <location>
        <position position="362"/>
    </location>
    <ligand>
        <name>heme</name>
        <dbReference type="ChEBI" id="CHEBI:30413"/>
    </ligand>
    <ligandPart>
        <name>Fe</name>
        <dbReference type="ChEBI" id="CHEBI:18248"/>
    </ligandPart>
</feature>
<dbReference type="GO" id="GO:0020037">
    <property type="term" value="F:heme binding"/>
    <property type="evidence" value="ECO:0007669"/>
    <property type="project" value="InterPro"/>
</dbReference>
<dbReference type="InterPro" id="IPR001128">
    <property type="entry name" value="Cyt_P450"/>
</dbReference>
<dbReference type="PANTHER" id="PTHR24305">
    <property type="entry name" value="CYTOCHROME P450"/>
    <property type="match status" value="1"/>
</dbReference>
<evidence type="ECO:0000313" key="4">
    <source>
        <dbReference type="Proteomes" id="UP000800036"/>
    </source>
</evidence>
<comment type="cofactor">
    <cofactor evidence="1">
        <name>heme</name>
        <dbReference type="ChEBI" id="CHEBI:30413"/>
    </cofactor>
</comment>
<organism evidence="3 4">
    <name type="scientific">Bimuria novae-zelandiae CBS 107.79</name>
    <dbReference type="NCBI Taxonomy" id="1447943"/>
    <lineage>
        <taxon>Eukaryota</taxon>
        <taxon>Fungi</taxon>
        <taxon>Dikarya</taxon>
        <taxon>Ascomycota</taxon>
        <taxon>Pezizomycotina</taxon>
        <taxon>Dothideomycetes</taxon>
        <taxon>Pleosporomycetidae</taxon>
        <taxon>Pleosporales</taxon>
        <taxon>Massarineae</taxon>
        <taxon>Didymosphaeriaceae</taxon>
        <taxon>Bimuria</taxon>
    </lineage>
</organism>
<dbReference type="AlphaFoldDB" id="A0A6A5VGY0"/>
<dbReference type="Gene3D" id="1.10.630.10">
    <property type="entry name" value="Cytochrome P450"/>
    <property type="match status" value="1"/>
</dbReference>
<dbReference type="OrthoDB" id="1470350at2759"/>
<dbReference type="PRINTS" id="PR00463">
    <property type="entry name" value="EP450I"/>
</dbReference>
<keyword evidence="1" id="KW-0479">Metal-binding</keyword>
<reference evidence="3" key="1">
    <citation type="journal article" date="2020" name="Stud. Mycol.">
        <title>101 Dothideomycetes genomes: a test case for predicting lifestyles and emergence of pathogens.</title>
        <authorList>
            <person name="Haridas S."/>
            <person name="Albert R."/>
            <person name="Binder M."/>
            <person name="Bloem J."/>
            <person name="Labutti K."/>
            <person name="Salamov A."/>
            <person name="Andreopoulos B."/>
            <person name="Baker S."/>
            <person name="Barry K."/>
            <person name="Bills G."/>
            <person name="Bluhm B."/>
            <person name="Cannon C."/>
            <person name="Castanera R."/>
            <person name="Culley D."/>
            <person name="Daum C."/>
            <person name="Ezra D."/>
            <person name="Gonzalez J."/>
            <person name="Henrissat B."/>
            <person name="Kuo A."/>
            <person name="Liang C."/>
            <person name="Lipzen A."/>
            <person name="Lutzoni F."/>
            <person name="Magnuson J."/>
            <person name="Mondo S."/>
            <person name="Nolan M."/>
            <person name="Ohm R."/>
            <person name="Pangilinan J."/>
            <person name="Park H.-J."/>
            <person name="Ramirez L."/>
            <person name="Alfaro M."/>
            <person name="Sun H."/>
            <person name="Tritt A."/>
            <person name="Yoshinaga Y."/>
            <person name="Zwiers L.-H."/>
            <person name="Turgeon B."/>
            <person name="Goodwin S."/>
            <person name="Spatafora J."/>
            <person name="Crous P."/>
            <person name="Grigoriev I."/>
        </authorList>
    </citation>
    <scope>NUCLEOTIDE SEQUENCE</scope>
    <source>
        <strain evidence="3">CBS 107.79</strain>
    </source>
</reference>
<accession>A0A6A5VGY0</accession>
<dbReference type="GO" id="GO:0005506">
    <property type="term" value="F:iron ion binding"/>
    <property type="evidence" value="ECO:0007669"/>
    <property type="project" value="InterPro"/>
</dbReference>
<keyword evidence="2" id="KW-0812">Transmembrane</keyword>
<dbReference type="InterPro" id="IPR002401">
    <property type="entry name" value="Cyt_P450_E_grp-I"/>
</dbReference>
<keyword evidence="1" id="KW-0408">Iron</keyword>
<keyword evidence="4" id="KW-1185">Reference proteome</keyword>
<dbReference type="InterPro" id="IPR050121">
    <property type="entry name" value="Cytochrome_P450_monoxygenase"/>
</dbReference>
<keyword evidence="1" id="KW-0349">Heme</keyword>
<dbReference type="GO" id="GO:0016705">
    <property type="term" value="F:oxidoreductase activity, acting on paired donors, with incorporation or reduction of molecular oxygen"/>
    <property type="evidence" value="ECO:0007669"/>
    <property type="project" value="InterPro"/>
</dbReference>
<evidence type="ECO:0000256" key="1">
    <source>
        <dbReference type="PIRSR" id="PIRSR602401-1"/>
    </source>
</evidence>
<name>A0A6A5VGY0_9PLEO</name>
<sequence length="395" mass="45314">MDVPEMLSVIIRYILYAIIIVYTYRILFHPLHYLPGPFMETFTDWHGAFYAIRKNLSLQIYRNHQKYGQGINDRAMREFEPLMLTPIDIFIKELAKSTKGENIIVDMTDRCRYLGFDIIGQLSFGTALNMQTSTANRFMLSGMDTSNFRINLYMRFLLLKRAGMELILYPFILTSQMAYYKKLRDLIIARRAEGKHTRKDLYSFVVDAKDPDTGEGMRLRDIWSEAAFSMPAGGDTTSTALAGAFFYLSRYPDCYGRLAQEIRSTFTSGSEIRHSTRLSSCTYLHACIDEAISNNEQPLVIKGQVIPPGTEVGVNIYTIHHNEEYFPDSYASKPERWLDKTPERKKLMHDAFTAFSLGPLGCGGKAMAYRETCIAIAKTFWYLDFERLAQDGKAN</sequence>
<dbReference type="SUPFAM" id="SSF48264">
    <property type="entry name" value="Cytochrome P450"/>
    <property type="match status" value="1"/>
</dbReference>
<protein>
    <submittedName>
        <fullName evidence="3">Cytochrome P450</fullName>
    </submittedName>
</protein>
<dbReference type="EMBL" id="ML976675">
    <property type="protein sequence ID" value="KAF1974296.1"/>
    <property type="molecule type" value="Genomic_DNA"/>
</dbReference>
<dbReference type="PANTHER" id="PTHR24305:SF226">
    <property type="entry name" value="CYTOCHROME P450 MONOOXYGENASE"/>
    <property type="match status" value="1"/>
</dbReference>
<keyword evidence="2" id="KW-0472">Membrane</keyword>